<evidence type="ECO:0000256" key="1">
    <source>
        <dbReference type="SAM" id="MobiDB-lite"/>
    </source>
</evidence>
<feature type="region of interest" description="Disordered" evidence="1">
    <location>
        <begin position="335"/>
        <end position="359"/>
    </location>
</feature>
<feature type="compositionally biased region" description="Low complexity" evidence="1">
    <location>
        <begin position="171"/>
        <end position="212"/>
    </location>
</feature>
<dbReference type="STRING" id="27835.A0A0N4Y1P8"/>
<dbReference type="AlphaFoldDB" id="A0A0N4Y1P8"/>
<feature type="region of interest" description="Disordered" evidence="1">
    <location>
        <begin position="373"/>
        <end position="396"/>
    </location>
</feature>
<feature type="compositionally biased region" description="Basic and acidic residues" evidence="1">
    <location>
        <begin position="379"/>
        <end position="396"/>
    </location>
</feature>
<dbReference type="WBParaSite" id="NBR_0000955901-mRNA-1">
    <property type="protein sequence ID" value="NBR_0000955901-mRNA-1"/>
    <property type="gene ID" value="NBR_0000955901"/>
</dbReference>
<accession>A0A0N4Y1P8</accession>
<evidence type="ECO:0000313" key="5">
    <source>
        <dbReference type="WBParaSite" id="NBR_0000955901-mRNA-1"/>
    </source>
</evidence>
<gene>
    <name evidence="3" type="ORF">NBR_LOCUS9560</name>
</gene>
<sequence length="396" mass="44061">MNQNHISTPYPCVECSAESLRFPTPEELEIHIASDHLNYCPYECERCRFAKFPTEYALISHCKADHGLKEFFVSLEVIDFSRVLCERCRFAKFPTEYALISHCKADHGLKEFFVRYRFTAEGERKALELKMRMRACLRQRGAGDENLGIGTSNGHGPMFHGGSEKYEEPDSFPSSVEPSGSSSDHPSGIGQPGSGSSASSGGVVPPSTSPTGIPVTPTSTPKDAVTCQICGLKVSNQRSSLVYHANTKWVPFFYGDFYDILSICFRHIKLNLYQCAVCQKTWQTIAKSDVLKHVKVGRFQAVHNGDENMIIDNRKRLGYQLRMFTARCFPPKPSNKARPLTAGCSPPRPPEGDYSGMHPESASQILQSFIVSGSGNAIPKEEPDMDHDHDERPILS</sequence>
<dbReference type="EMBL" id="UYSL01020158">
    <property type="protein sequence ID" value="VDL73149.1"/>
    <property type="molecule type" value="Genomic_DNA"/>
</dbReference>
<feature type="domain" description="C2H2-type" evidence="2">
    <location>
        <begin position="42"/>
        <end position="66"/>
    </location>
</feature>
<reference evidence="3 4" key="2">
    <citation type="submission" date="2018-11" db="EMBL/GenBank/DDBJ databases">
        <authorList>
            <consortium name="Pathogen Informatics"/>
        </authorList>
    </citation>
    <scope>NUCLEOTIDE SEQUENCE [LARGE SCALE GENOMIC DNA]</scope>
</reference>
<feature type="domain" description="C2H2-type" evidence="2">
    <location>
        <begin position="10"/>
        <end position="36"/>
    </location>
</feature>
<name>A0A0N4Y1P8_NIPBR</name>
<dbReference type="SMART" id="SM00355">
    <property type="entry name" value="ZnF_C2H2"/>
    <property type="match status" value="3"/>
</dbReference>
<evidence type="ECO:0000313" key="4">
    <source>
        <dbReference type="Proteomes" id="UP000271162"/>
    </source>
</evidence>
<protein>
    <submittedName>
        <fullName evidence="5">C2H2-type domain-containing protein</fullName>
    </submittedName>
</protein>
<proteinExistence type="predicted"/>
<dbReference type="OMA" id="KYELYEC"/>
<feature type="region of interest" description="Disordered" evidence="1">
    <location>
        <begin position="146"/>
        <end position="222"/>
    </location>
</feature>
<feature type="domain" description="C2H2-type" evidence="2">
    <location>
        <begin position="83"/>
        <end position="107"/>
    </location>
</feature>
<organism evidence="5">
    <name type="scientific">Nippostrongylus brasiliensis</name>
    <name type="common">Rat hookworm</name>
    <dbReference type="NCBI Taxonomy" id="27835"/>
    <lineage>
        <taxon>Eukaryota</taxon>
        <taxon>Metazoa</taxon>
        <taxon>Ecdysozoa</taxon>
        <taxon>Nematoda</taxon>
        <taxon>Chromadorea</taxon>
        <taxon>Rhabditida</taxon>
        <taxon>Rhabditina</taxon>
        <taxon>Rhabditomorpha</taxon>
        <taxon>Strongyloidea</taxon>
        <taxon>Heligmosomidae</taxon>
        <taxon>Nippostrongylus</taxon>
    </lineage>
</organism>
<dbReference type="Pfam" id="PF24446">
    <property type="entry name" value="DUF7565"/>
    <property type="match status" value="2"/>
</dbReference>
<evidence type="ECO:0000259" key="2">
    <source>
        <dbReference type="SMART" id="SM00355"/>
    </source>
</evidence>
<keyword evidence="4" id="KW-1185">Reference proteome</keyword>
<dbReference type="Proteomes" id="UP000271162">
    <property type="component" value="Unassembled WGS sequence"/>
</dbReference>
<dbReference type="InterPro" id="IPR013087">
    <property type="entry name" value="Znf_C2H2_type"/>
</dbReference>
<dbReference type="InterPro" id="IPR055987">
    <property type="entry name" value="DUF7565"/>
</dbReference>
<reference evidence="5" key="1">
    <citation type="submission" date="2017-02" db="UniProtKB">
        <authorList>
            <consortium name="WormBaseParasite"/>
        </authorList>
    </citation>
    <scope>IDENTIFICATION</scope>
</reference>
<dbReference type="Gene3D" id="3.30.160.60">
    <property type="entry name" value="Classic Zinc Finger"/>
    <property type="match status" value="1"/>
</dbReference>
<evidence type="ECO:0000313" key="3">
    <source>
        <dbReference type="EMBL" id="VDL73149.1"/>
    </source>
</evidence>